<dbReference type="GO" id="GO:0005524">
    <property type="term" value="F:ATP binding"/>
    <property type="evidence" value="ECO:0007669"/>
    <property type="project" value="UniProtKB-UniRule"/>
</dbReference>
<dbReference type="OMA" id="FANAPIM"/>
<keyword evidence="1" id="KW-0547">Nucleotide-binding</keyword>
<evidence type="ECO:0000256" key="1">
    <source>
        <dbReference type="PROSITE-ProRule" id="PRU10141"/>
    </source>
</evidence>
<evidence type="ECO:0000259" key="3">
    <source>
        <dbReference type="PROSITE" id="PS50011"/>
    </source>
</evidence>
<name>W3XN50_PESFW</name>
<sequence length="394" mass="43579">MSKYRHTDDDADDFDMNDDGEDLFDAWEDEMVIQKTKEVKEYFSSNPNYVYEKSLGNGANGIAWLCSRAGGAGPQTQKFVMKRAMDEEADAGLETEIQTLELLTGSPHNLQMVTLADLLGSKDFPSGPTLITEYLPNGTLGRLLERLNKRGSTVPNRLLWRVFLCLIKACIALAHPPQWPGNDKLPPEVWPAGTDPTAHICHSDLHIENVVFGELDGSEHDLVPILKVIDFGCADRYDLKDEQQKKEYESLKIDHTNVFSMGCCKTFAGALFEKGSSQITNPKLDSDLAVLVARCLSDEVATQPNLRNMAIGTATAIRVRTEAHYVGRPEETDESIRQLLKAVMFDAETKEVKPATEEAKPETEEAKPESEEVNPASDTVMADSEQGDGLGKSK</sequence>
<dbReference type="SMART" id="SM00220">
    <property type="entry name" value="S_TKc"/>
    <property type="match status" value="1"/>
</dbReference>
<dbReference type="InterPro" id="IPR000719">
    <property type="entry name" value="Prot_kinase_dom"/>
</dbReference>
<dbReference type="InterPro" id="IPR017441">
    <property type="entry name" value="Protein_kinase_ATP_BS"/>
</dbReference>
<organism evidence="4 5">
    <name type="scientific">Pestalotiopsis fici (strain W106-1 / CGMCC3.15140)</name>
    <dbReference type="NCBI Taxonomy" id="1229662"/>
    <lineage>
        <taxon>Eukaryota</taxon>
        <taxon>Fungi</taxon>
        <taxon>Dikarya</taxon>
        <taxon>Ascomycota</taxon>
        <taxon>Pezizomycotina</taxon>
        <taxon>Sordariomycetes</taxon>
        <taxon>Xylariomycetidae</taxon>
        <taxon>Amphisphaeriales</taxon>
        <taxon>Sporocadaceae</taxon>
        <taxon>Pestalotiopsis</taxon>
    </lineage>
</organism>
<gene>
    <name evidence="4" type="ORF">PFICI_01242</name>
</gene>
<dbReference type="InterPro" id="IPR011009">
    <property type="entry name" value="Kinase-like_dom_sf"/>
</dbReference>
<dbReference type="HOGENOM" id="CLU_855374_0_0_1"/>
<proteinExistence type="predicted"/>
<dbReference type="GeneID" id="19266255"/>
<dbReference type="RefSeq" id="XP_007828014.1">
    <property type="nucleotide sequence ID" value="XM_007829823.1"/>
</dbReference>
<dbReference type="PROSITE" id="PS50011">
    <property type="entry name" value="PROTEIN_KINASE_DOM"/>
    <property type="match status" value="1"/>
</dbReference>
<accession>W3XN50</accession>
<dbReference type="Proteomes" id="UP000030651">
    <property type="component" value="Unassembled WGS sequence"/>
</dbReference>
<dbReference type="Gene3D" id="1.10.510.10">
    <property type="entry name" value="Transferase(Phosphotransferase) domain 1"/>
    <property type="match status" value="1"/>
</dbReference>
<feature type="binding site" evidence="1">
    <location>
        <position position="82"/>
    </location>
    <ligand>
        <name>ATP</name>
        <dbReference type="ChEBI" id="CHEBI:30616"/>
    </ligand>
</feature>
<dbReference type="EMBL" id="KI912109">
    <property type="protein sequence ID" value="ETS87414.1"/>
    <property type="molecule type" value="Genomic_DNA"/>
</dbReference>
<dbReference type="PROSITE" id="PS00107">
    <property type="entry name" value="PROTEIN_KINASE_ATP"/>
    <property type="match status" value="1"/>
</dbReference>
<reference evidence="5" key="1">
    <citation type="journal article" date="2015" name="BMC Genomics">
        <title>Genomic and transcriptomic analysis of the endophytic fungus Pestalotiopsis fici reveals its lifestyle and high potential for synthesis of natural products.</title>
        <authorList>
            <person name="Wang X."/>
            <person name="Zhang X."/>
            <person name="Liu L."/>
            <person name="Xiang M."/>
            <person name="Wang W."/>
            <person name="Sun X."/>
            <person name="Che Y."/>
            <person name="Guo L."/>
            <person name="Liu G."/>
            <person name="Guo L."/>
            <person name="Wang C."/>
            <person name="Yin W.B."/>
            <person name="Stadler M."/>
            <person name="Zhang X."/>
            <person name="Liu X."/>
        </authorList>
    </citation>
    <scope>NUCLEOTIDE SEQUENCE [LARGE SCALE GENOMIC DNA]</scope>
    <source>
        <strain evidence="5">W106-1 / CGMCC3.15140</strain>
    </source>
</reference>
<dbReference type="GO" id="GO:0004672">
    <property type="term" value="F:protein kinase activity"/>
    <property type="evidence" value="ECO:0007669"/>
    <property type="project" value="InterPro"/>
</dbReference>
<evidence type="ECO:0000313" key="4">
    <source>
        <dbReference type="EMBL" id="ETS87414.1"/>
    </source>
</evidence>
<protein>
    <recommendedName>
        <fullName evidence="3">Protein kinase domain-containing protein</fullName>
    </recommendedName>
</protein>
<dbReference type="KEGG" id="pfy:PFICI_01242"/>
<dbReference type="AlphaFoldDB" id="W3XN50"/>
<dbReference type="OrthoDB" id="4635302at2759"/>
<keyword evidence="5" id="KW-1185">Reference proteome</keyword>
<feature type="region of interest" description="Disordered" evidence="2">
    <location>
        <begin position="348"/>
        <end position="394"/>
    </location>
</feature>
<dbReference type="SUPFAM" id="SSF56112">
    <property type="entry name" value="Protein kinase-like (PK-like)"/>
    <property type="match status" value="1"/>
</dbReference>
<feature type="compositionally biased region" description="Basic and acidic residues" evidence="2">
    <location>
        <begin position="348"/>
        <end position="370"/>
    </location>
</feature>
<dbReference type="InParanoid" id="W3XN50"/>
<feature type="domain" description="Protein kinase" evidence="3">
    <location>
        <begin position="49"/>
        <end position="381"/>
    </location>
</feature>
<keyword evidence="1" id="KW-0067">ATP-binding</keyword>
<dbReference type="STRING" id="1229662.W3XN50"/>
<evidence type="ECO:0000313" key="5">
    <source>
        <dbReference type="Proteomes" id="UP000030651"/>
    </source>
</evidence>
<evidence type="ECO:0000256" key="2">
    <source>
        <dbReference type="SAM" id="MobiDB-lite"/>
    </source>
</evidence>